<keyword evidence="10" id="KW-0472">Membrane</keyword>
<feature type="transmembrane region" description="Helical" evidence="10">
    <location>
        <begin position="232"/>
        <end position="252"/>
    </location>
</feature>
<accession>A0A4Q0XYQ3</accession>
<keyword evidence="8" id="KW-0902">Two-component regulatory system</keyword>
<keyword evidence="10" id="KW-1133">Transmembrane helix</keyword>
<dbReference type="Gene3D" id="3.30.565.10">
    <property type="entry name" value="Histidine kinase-like ATPase, C-terminal domain"/>
    <property type="match status" value="1"/>
</dbReference>
<evidence type="ECO:0000256" key="8">
    <source>
        <dbReference type="ARBA" id="ARBA00023012"/>
    </source>
</evidence>
<keyword evidence="4" id="KW-0808">Transferase</keyword>
<feature type="transmembrane region" description="Helical" evidence="10">
    <location>
        <begin position="203"/>
        <end position="220"/>
    </location>
</feature>
<evidence type="ECO:0000256" key="9">
    <source>
        <dbReference type="SAM" id="Coils"/>
    </source>
</evidence>
<keyword evidence="5" id="KW-0547">Nucleotide-binding</keyword>
<feature type="transmembrane region" description="Helical" evidence="10">
    <location>
        <begin position="136"/>
        <end position="157"/>
    </location>
</feature>
<dbReference type="PANTHER" id="PTHR43065">
    <property type="entry name" value="SENSOR HISTIDINE KINASE"/>
    <property type="match status" value="1"/>
</dbReference>
<dbReference type="InterPro" id="IPR005467">
    <property type="entry name" value="His_kinase_dom"/>
</dbReference>
<dbReference type="Proteomes" id="UP000290191">
    <property type="component" value="Unassembled WGS sequence"/>
</dbReference>
<dbReference type="SUPFAM" id="SSF47384">
    <property type="entry name" value="Homodimeric domain of signal transducing histidine kinase"/>
    <property type="match status" value="1"/>
</dbReference>
<proteinExistence type="predicted"/>
<evidence type="ECO:0000256" key="4">
    <source>
        <dbReference type="ARBA" id="ARBA00022679"/>
    </source>
</evidence>
<keyword evidence="10" id="KW-0812">Transmembrane</keyword>
<dbReference type="InterPro" id="IPR036097">
    <property type="entry name" value="HisK_dim/P_sf"/>
</dbReference>
<dbReference type="PROSITE" id="PS50109">
    <property type="entry name" value="HIS_KIN"/>
    <property type="match status" value="1"/>
</dbReference>
<dbReference type="SUPFAM" id="SSF55874">
    <property type="entry name" value="ATPase domain of HSP90 chaperone/DNA topoisomerase II/histidine kinase"/>
    <property type="match status" value="1"/>
</dbReference>
<dbReference type="InterPro" id="IPR036890">
    <property type="entry name" value="HATPase_C_sf"/>
</dbReference>
<keyword evidence="9" id="KW-0175">Coiled coil</keyword>
<dbReference type="InterPro" id="IPR003661">
    <property type="entry name" value="HisK_dim/P_dom"/>
</dbReference>
<evidence type="ECO:0000313" key="13">
    <source>
        <dbReference type="Proteomes" id="UP000290191"/>
    </source>
</evidence>
<evidence type="ECO:0000256" key="6">
    <source>
        <dbReference type="ARBA" id="ARBA00022777"/>
    </source>
</evidence>
<dbReference type="EC" id="2.7.13.3" evidence="2"/>
<dbReference type="PANTHER" id="PTHR43065:SF46">
    <property type="entry name" value="C4-DICARBOXYLATE TRANSPORT SENSOR PROTEIN DCTB"/>
    <property type="match status" value="1"/>
</dbReference>
<dbReference type="SMART" id="SM00387">
    <property type="entry name" value="HATPase_c"/>
    <property type="match status" value="1"/>
</dbReference>
<dbReference type="OrthoDB" id="9805967at2"/>
<evidence type="ECO:0000256" key="7">
    <source>
        <dbReference type="ARBA" id="ARBA00022840"/>
    </source>
</evidence>
<gene>
    <name evidence="12" type="ORF">CRV06_13565</name>
</gene>
<feature type="transmembrane region" description="Helical" evidence="10">
    <location>
        <begin position="283"/>
        <end position="300"/>
    </location>
</feature>
<dbReference type="GO" id="GO:0000155">
    <property type="term" value="F:phosphorelay sensor kinase activity"/>
    <property type="evidence" value="ECO:0007669"/>
    <property type="project" value="InterPro"/>
</dbReference>
<dbReference type="InterPro" id="IPR011623">
    <property type="entry name" value="7TMR_DISM_rcpt_extracell_dom1"/>
</dbReference>
<feature type="transmembrane region" description="Helical" evidence="10">
    <location>
        <begin position="306"/>
        <end position="332"/>
    </location>
</feature>
<keyword evidence="6 12" id="KW-0418">Kinase</keyword>
<evidence type="ECO:0000313" key="12">
    <source>
        <dbReference type="EMBL" id="RXJ61449.1"/>
    </source>
</evidence>
<dbReference type="GO" id="GO:0005524">
    <property type="term" value="F:ATP binding"/>
    <property type="evidence" value="ECO:0007669"/>
    <property type="project" value="UniProtKB-KW"/>
</dbReference>
<dbReference type="PRINTS" id="PR00344">
    <property type="entry name" value="BCTRLSENSOR"/>
</dbReference>
<protein>
    <recommendedName>
        <fullName evidence="2">histidine kinase</fullName>
        <ecNumber evidence="2">2.7.13.3</ecNumber>
    </recommendedName>
</protein>
<comment type="catalytic activity">
    <reaction evidence="1">
        <text>ATP + protein L-histidine = ADP + protein N-phospho-L-histidine.</text>
        <dbReference type="EC" id="2.7.13.3"/>
    </reaction>
</comment>
<evidence type="ECO:0000259" key="11">
    <source>
        <dbReference type="PROSITE" id="PS50109"/>
    </source>
</evidence>
<keyword evidence="7" id="KW-0067">ATP-binding</keyword>
<dbReference type="InterPro" id="IPR003594">
    <property type="entry name" value="HATPase_dom"/>
</dbReference>
<dbReference type="CDD" id="cd00082">
    <property type="entry name" value="HisKA"/>
    <property type="match status" value="1"/>
</dbReference>
<evidence type="ECO:0000256" key="3">
    <source>
        <dbReference type="ARBA" id="ARBA00022553"/>
    </source>
</evidence>
<evidence type="ECO:0000256" key="10">
    <source>
        <dbReference type="SAM" id="Phobius"/>
    </source>
</evidence>
<dbReference type="STRING" id="877500.GCA_000935065_01188"/>
<feature type="transmembrane region" description="Helical" evidence="10">
    <location>
        <begin position="258"/>
        <end position="276"/>
    </location>
</feature>
<dbReference type="EMBL" id="PDKO01000015">
    <property type="protein sequence ID" value="RXJ61449.1"/>
    <property type="molecule type" value="Genomic_DNA"/>
</dbReference>
<evidence type="ECO:0000256" key="2">
    <source>
        <dbReference type="ARBA" id="ARBA00012438"/>
    </source>
</evidence>
<dbReference type="Gene3D" id="1.10.287.130">
    <property type="match status" value="1"/>
</dbReference>
<keyword evidence="13" id="KW-1185">Reference proteome</keyword>
<dbReference type="InterPro" id="IPR004358">
    <property type="entry name" value="Sig_transdc_His_kin-like_C"/>
</dbReference>
<dbReference type="RefSeq" id="WP_129082891.1">
    <property type="nucleotide sequence ID" value="NZ_CP041070.1"/>
</dbReference>
<feature type="domain" description="Histidine kinase" evidence="11">
    <location>
        <begin position="361"/>
        <end position="570"/>
    </location>
</feature>
<sequence>MKILFTFFILFCSLSAKNYFPEVINGLYISEDLQTFKKLEYKKYLHKKVKQFSIRVDLKKELKETYYFTVVSDVDNLIFTNAEYIKQNRILIIKVDSSTPKSLFFNYKYEKAKIGEFRFSIINEFEHDYLLHYEGILYGIAYGIIFCAFLYYLIIYFSSRKKFFLYYSIMQFFVLLSLIGFVYFSFKSYPNQDFAWAQAIEDIFETSGFLFTLLFAKEVLQAKKIMPKMNLVINFFILLNILDILAILIFKYSILYEYMPFFIGFLIPFLAGLIAVYKGNKYAIIYTLGWFLVCLFVYLAQNHFFAISGIYVIHMIAPLESLIFSFALGLMLKNLVDKQNEKEKLLIHKSKLVSMGEMINNIAHQWRQPLTHLSFINMNCQLSLEDEKIDKEYLSKKLNEANEQIDFMSNTINSFRDFYKPAKEKEFFWISQAVQKAVDIMKPLLGIYSINLEFQVIKDKQIKSYENEYSQVVLNLISNAKDQLKEKEIKDTKIWITVDVKNGKTMTTVCDNAGGIKSKHINKIFEPYFSTKENGSGIGLYMSKTIINSHFKGELIIENKQKGACFTIIV</sequence>
<name>A0A4Q0XYQ3_9BACT</name>
<evidence type="ECO:0000256" key="1">
    <source>
        <dbReference type="ARBA" id="ARBA00000085"/>
    </source>
</evidence>
<keyword evidence="3" id="KW-0597">Phosphoprotein</keyword>
<reference evidence="12 13" key="1">
    <citation type="submission" date="2017-10" db="EMBL/GenBank/DDBJ databases">
        <title>Genomics of the genus Arcobacter.</title>
        <authorList>
            <person name="Perez-Cataluna A."/>
            <person name="Figueras M.J."/>
        </authorList>
    </citation>
    <scope>NUCLEOTIDE SEQUENCE [LARGE SCALE GENOMIC DNA]</scope>
    <source>
        <strain evidence="12 13">DSM 24636</strain>
    </source>
</reference>
<dbReference type="AlphaFoldDB" id="A0A4Q0XYQ3"/>
<organism evidence="12 13">
    <name type="scientific">Halarcobacter anaerophilus</name>
    <dbReference type="NCBI Taxonomy" id="877500"/>
    <lineage>
        <taxon>Bacteria</taxon>
        <taxon>Pseudomonadati</taxon>
        <taxon>Campylobacterota</taxon>
        <taxon>Epsilonproteobacteria</taxon>
        <taxon>Campylobacterales</taxon>
        <taxon>Arcobacteraceae</taxon>
        <taxon>Halarcobacter</taxon>
    </lineage>
</organism>
<comment type="caution">
    <text evidence="12">The sequence shown here is derived from an EMBL/GenBank/DDBJ whole genome shotgun (WGS) entry which is preliminary data.</text>
</comment>
<dbReference type="Pfam" id="PF07695">
    <property type="entry name" value="7TMR-DISM_7TM"/>
    <property type="match status" value="1"/>
</dbReference>
<feature type="coiled-coil region" evidence="9">
    <location>
        <begin position="384"/>
        <end position="411"/>
    </location>
</feature>
<evidence type="ECO:0000256" key="5">
    <source>
        <dbReference type="ARBA" id="ARBA00022741"/>
    </source>
</evidence>
<dbReference type="Pfam" id="PF02518">
    <property type="entry name" value="HATPase_c"/>
    <property type="match status" value="1"/>
</dbReference>
<feature type="transmembrane region" description="Helical" evidence="10">
    <location>
        <begin position="164"/>
        <end position="183"/>
    </location>
</feature>